<evidence type="ECO:0000256" key="1">
    <source>
        <dbReference type="SAM" id="Phobius"/>
    </source>
</evidence>
<keyword evidence="1" id="KW-0472">Membrane</keyword>
<feature type="transmembrane region" description="Helical" evidence="1">
    <location>
        <begin position="20"/>
        <end position="43"/>
    </location>
</feature>
<dbReference type="InterPro" id="IPR003832">
    <property type="entry name" value="DUF212"/>
</dbReference>
<comment type="caution">
    <text evidence="2">The sequence shown here is derived from an EMBL/GenBank/DDBJ whole genome shotgun (WGS) entry which is preliminary data.</text>
</comment>
<keyword evidence="1" id="KW-0812">Transmembrane</keyword>
<name>A0A7C3IEK5_9SPIR</name>
<feature type="transmembrane region" description="Helical" evidence="1">
    <location>
        <begin position="141"/>
        <end position="161"/>
    </location>
</feature>
<dbReference type="AlphaFoldDB" id="A0A7C3IEK5"/>
<dbReference type="EMBL" id="DSVL01000292">
    <property type="protein sequence ID" value="HFH29763.1"/>
    <property type="molecule type" value="Genomic_DNA"/>
</dbReference>
<dbReference type="PANTHER" id="PTHR31446:SF29">
    <property type="entry name" value="ACID PHOSPHATASE_VANADIUM-DEPENDENT HALOPEROXIDASE-RELATED PROTEIN"/>
    <property type="match status" value="1"/>
</dbReference>
<reference evidence="2" key="1">
    <citation type="journal article" date="2020" name="mSystems">
        <title>Genome- and Community-Level Interaction Insights into Carbon Utilization and Element Cycling Functions of Hydrothermarchaeota in Hydrothermal Sediment.</title>
        <authorList>
            <person name="Zhou Z."/>
            <person name="Liu Y."/>
            <person name="Xu W."/>
            <person name="Pan J."/>
            <person name="Luo Z.H."/>
            <person name="Li M."/>
        </authorList>
    </citation>
    <scope>NUCLEOTIDE SEQUENCE [LARGE SCALE GENOMIC DNA]</scope>
    <source>
        <strain evidence="2">SpSt-503</strain>
    </source>
</reference>
<keyword evidence="1" id="KW-1133">Transmembrane helix</keyword>
<protein>
    <submittedName>
        <fullName evidence="2">Divergent PAP2 family protein</fullName>
    </submittedName>
</protein>
<dbReference type="Pfam" id="PF02681">
    <property type="entry name" value="DUF212"/>
    <property type="match status" value="1"/>
</dbReference>
<accession>A0A7C3IEK5</accession>
<dbReference type="PANTHER" id="PTHR31446">
    <property type="entry name" value="ACID PHOSPHATASE/VANADIUM-DEPENDENT HALOPEROXIDASE-RELATED PROTEIN"/>
    <property type="match status" value="1"/>
</dbReference>
<feature type="transmembrane region" description="Helical" evidence="1">
    <location>
        <begin position="82"/>
        <end position="99"/>
    </location>
</feature>
<evidence type="ECO:0000313" key="2">
    <source>
        <dbReference type="EMBL" id="HFH29763.1"/>
    </source>
</evidence>
<sequence>MVSFIPLRSRDLSAFFENPVFLSAITSLIFAQLLKAVIVLLKNSKKSAKEIVSTLLWKTGGMPSSHSSLVTALATSVGFKEGIGSSLFIVTLCLALIVIRDSMGVRRSAGLQAKALNLLGKEVSDRLNIDYHQVKEIQGHAPLEVLVGSLLGILIAAAFALL</sequence>
<gene>
    <name evidence="2" type="ORF">ENS59_09685</name>
</gene>
<proteinExistence type="predicted"/>
<organism evidence="2">
    <name type="scientific">Gracilinema caldarium</name>
    <dbReference type="NCBI Taxonomy" id="215591"/>
    <lineage>
        <taxon>Bacteria</taxon>
        <taxon>Pseudomonadati</taxon>
        <taxon>Spirochaetota</taxon>
        <taxon>Spirochaetia</taxon>
        <taxon>Spirochaetales</taxon>
        <taxon>Breznakiellaceae</taxon>
        <taxon>Gracilinema</taxon>
    </lineage>
</organism>